<sequence>MPSADLLEVLKTSLAVEDVPVVFSALKRDALVWDAVQISSNIEGLSSGQTVKEDWQPANLVLRILNSRMDIAALQGDHFPSVEPSIRKKALESFENLLRTASKPQNLREAGLIALALRERRRKTQTWLGLMDELKSIHLKNKIFLLELWKTPLVCLFGLIPDREDYLKALLSQEDFVLSKEWITHILLGNPLGEDETKRLFMLVLAEISLASQVEWLVYLKGCDEPQLAGWLANQILREGRLKTGGLSGVDWDALRQKSWAELAGEALDLQWTATLHQIAGHPAQSELFLSRSRNLLQHWLGGTTLQLISVVKNDSRATETLWDEIEPLLSTQPLPETLMEEAVWVKPPVSLMRRLSEFNLPGLVQVFAKGSEAAIGEEHESREIVKEAVWEWLKHQQNEEKILRGQFVFEYSPFELLAILEHLSLYQEALEVAQLFLKRRVRDVSLMTWTARLAHRLGQDDIAIRLIREAILLEETNPQHYRTYARMLEDRNDWESALKIRQDILNRFEDSSLEDQLNLVTCAIGGRNYDLAVQTCQQIIEQHGDQGQAYTLLGLAQFGEGKLEEAQTNLTKATLLIPEEPKPWLELARLYKHNGESQRALETLRAALLNVPDSAELHLAMGRACLENGLSAEALPYLKQSARLAPESDEVALTLIKTLASLGHDKEALEVAERARLKWPTHPELAYEHARILLRDGERSEGISILEVALQFEGARLEWFVEYAKVLLNGLELRRFSSVPDSSVGILIKAQKALQRVLKEVPHHFEALLLKSEIHLNLQEWDQALPGFQRLVEFELAGSPEWQWRIQSGLGVIAFHSGENEMALAALQNASQASPENLDVKKLLAEVYFRLNLLESSKEVAQQVRKLQPNSVEGLIWFANLMERLNEIQLSIEAFQTLVQLVPQEVEYALNLARLWMKNGNDEAAGEELKRLLSLEYITSDQLKRMAEIALTIGDLEAAKKAIDKAILLSQEPDYSLHFHLALLHWRSGEIESANHSLQTALTINPNAAEAYIFQSELQKLMQRPQAAIASLEKALRICESQEGRGEAMVDDKDSQVWGYQPATTFTVHRLFVPVCLEAGELNLALYHAESALQLCPSSLEMAYQVADLAYRLLLPERFSKITTVVEQNLPIGCFTSFTSEEEADWLAGLHAFQAESQIENGDLIEAEKIIQRGLAHKPDHLHLRTVRIRLNAKLGNFPEALSEFRQVFLKVQEEKSAANHERGSAVLRTLSEAAFDLMEWQNGIQLAERVLQEHENEPAAYLCYAKGLIRALEWQRLSQILGIENHALKPATSLTIQRQAKEMLEKASQMSRSRLLDHWVARAEALLQPDYQRIQDLSAFATIDEDFAWLVEMHLRTNNPSGAMQMAEIWRQHPFVQMLSALLWEDEDAPRALDYARHAVEQAPFHPVYQAVLARMAEKNQDYAQALEAIEVALGIWENEIIWQIKAADLAERCGEMASCRHHLEKALQLNPNDYDLLVRLVQHYLMTGYSDHAVQLLQSVVHLYGERSEIWLLMALALQGCNDDKAALRAAEKAVELDHTNGKAWITAGKIALRMGDENKVLYFARQAEKVAPADAGTRLLVVKILIRQGELREALTELNRAIEEIPGQWELEFERARLVGELQGVAAAQELLQRLVVNYPQNEQILWLFAQTCMKTGKVKLAEQSGLQALKLNPQNVEIHRLLAEVFKDQGQLDRAVFHLSEAIRLQPAQLETYLKLGEVYTTRREFSKALGVYQQAIQVNPEDYRPYYYSALVLRDGKDYPAAEVMLRRAAELAPEDVNIRRQLGAIIALNLVHHGQEAKTCL</sequence>
<reference evidence="2 3" key="1">
    <citation type="submission" date="2015-07" db="EMBL/GenBank/DDBJ databases">
        <title>Draft genome of Bellilinea caldifistulae DSM 17877.</title>
        <authorList>
            <person name="Hemp J."/>
            <person name="Ward L.M."/>
            <person name="Pace L.A."/>
            <person name="Fischer W.W."/>
        </authorList>
    </citation>
    <scope>NUCLEOTIDE SEQUENCE [LARGE SCALE GENOMIC DNA]</scope>
    <source>
        <strain evidence="2 3">GOMI-1</strain>
    </source>
</reference>
<evidence type="ECO:0000313" key="3">
    <source>
        <dbReference type="Proteomes" id="UP000050514"/>
    </source>
</evidence>
<protein>
    <submittedName>
        <fullName evidence="2">Uncharacterized protein</fullName>
    </submittedName>
</protein>
<dbReference type="STRING" id="360411.AC812_15125"/>
<feature type="repeat" description="TPR" evidence="1">
    <location>
        <begin position="548"/>
        <end position="581"/>
    </location>
</feature>
<dbReference type="Gene3D" id="1.25.40.10">
    <property type="entry name" value="Tetratricopeptide repeat domain"/>
    <property type="match status" value="6"/>
</dbReference>
<dbReference type="RefSeq" id="WP_061917200.1">
    <property type="nucleotide sequence ID" value="NZ_DF967971.1"/>
</dbReference>
<comment type="caution">
    <text evidence="2">The sequence shown here is derived from an EMBL/GenBank/DDBJ whole genome shotgun (WGS) entry which is preliminary data.</text>
</comment>
<dbReference type="EMBL" id="LGHJ01000021">
    <property type="protein sequence ID" value="KPL73118.1"/>
    <property type="molecule type" value="Genomic_DNA"/>
</dbReference>
<feature type="repeat" description="TPR" evidence="1">
    <location>
        <begin position="1715"/>
        <end position="1748"/>
    </location>
</feature>
<keyword evidence="1" id="KW-0802">TPR repeat</keyword>
<dbReference type="SMART" id="SM00028">
    <property type="entry name" value="TPR"/>
    <property type="match status" value="18"/>
</dbReference>
<dbReference type="InterPro" id="IPR011990">
    <property type="entry name" value="TPR-like_helical_dom_sf"/>
</dbReference>
<organism evidence="2 3">
    <name type="scientific">Bellilinea caldifistulae</name>
    <dbReference type="NCBI Taxonomy" id="360411"/>
    <lineage>
        <taxon>Bacteria</taxon>
        <taxon>Bacillati</taxon>
        <taxon>Chloroflexota</taxon>
        <taxon>Anaerolineae</taxon>
        <taxon>Anaerolineales</taxon>
        <taxon>Anaerolineaceae</taxon>
        <taxon>Bellilinea</taxon>
    </lineage>
</organism>
<evidence type="ECO:0000256" key="1">
    <source>
        <dbReference type="PROSITE-ProRule" id="PRU00339"/>
    </source>
</evidence>
<proteinExistence type="predicted"/>
<dbReference type="Pfam" id="PF14559">
    <property type="entry name" value="TPR_19"/>
    <property type="match status" value="3"/>
</dbReference>
<dbReference type="InterPro" id="IPR019734">
    <property type="entry name" value="TPR_rpt"/>
</dbReference>
<evidence type="ECO:0000313" key="2">
    <source>
        <dbReference type="EMBL" id="KPL73118.1"/>
    </source>
</evidence>
<dbReference type="Pfam" id="PF13432">
    <property type="entry name" value="TPR_16"/>
    <property type="match status" value="5"/>
</dbReference>
<name>A0A0P6XUL1_9CHLR</name>
<dbReference type="PROSITE" id="PS50293">
    <property type="entry name" value="TPR_REGION"/>
    <property type="match status" value="1"/>
</dbReference>
<dbReference type="SUPFAM" id="SSF48452">
    <property type="entry name" value="TPR-like"/>
    <property type="match status" value="6"/>
</dbReference>
<dbReference type="PANTHER" id="PTHR12558:SF13">
    <property type="entry name" value="CELL DIVISION CYCLE PROTEIN 27 HOMOLOG"/>
    <property type="match status" value="1"/>
</dbReference>
<feature type="repeat" description="TPR" evidence="1">
    <location>
        <begin position="1681"/>
        <end position="1714"/>
    </location>
</feature>
<keyword evidence="3" id="KW-1185">Reference proteome</keyword>
<dbReference type="PANTHER" id="PTHR12558">
    <property type="entry name" value="CELL DIVISION CYCLE 16,23,27"/>
    <property type="match status" value="1"/>
</dbReference>
<feature type="repeat" description="TPR" evidence="1">
    <location>
        <begin position="582"/>
        <end position="615"/>
    </location>
</feature>
<gene>
    <name evidence="2" type="ORF">AC812_15125</name>
</gene>
<accession>A0A0P6XUL1</accession>
<feature type="repeat" description="TPR" evidence="1">
    <location>
        <begin position="976"/>
        <end position="1009"/>
    </location>
</feature>
<dbReference type="OrthoDB" id="145327at2"/>
<dbReference type="Proteomes" id="UP000050514">
    <property type="component" value="Unassembled WGS sequence"/>
</dbReference>
<dbReference type="PROSITE" id="PS50005">
    <property type="entry name" value="TPR"/>
    <property type="match status" value="5"/>
</dbReference>